<sequence>MKSFLWYSAKVALATINPEIYVKNRFKANLGYTPNFKNPKTHNERMAKRRFDYTEKMTRFSDKIAVRKHVSDIIGEDYLVPLLFKMESLTKAIYDQLPNRFVIKANHGSGFNLIVKDKSEYSFETLKQITDKWLNTKYHLIGMELHYKNIKARLLVEELLLDQQGKVPKDYKFYCFKNKIYLGVFVDRFVDLKAAYFDEKWQNIEYPFSSNMIADSSKIKKPKNFNEMIEVVKKLSQPFDFVRMDLYSVNNNIYFGEYTFTPSGGYFVFKDYAKDLEWGTYWE</sequence>
<dbReference type="Proteomes" id="UP000612329">
    <property type="component" value="Unassembled WGS sequence"/>
</dbReference>
<accession>A0A8J3FJG2</accession>
<gene>
    <name evidence="1" type="ORF">GCM10007962_24040</name>
</gene>
<organism evidence="1 2">
    <name type="scientific">Yeosuana aromativorans</name>
    <dbReference type="NCBI Taxonomy" id="288019"/>
    <lineage>
        <taxon>Bacteria</taxon>
        <taxon>Pseudomonadati</taxon>
        <taxon>Bacteroidota</taxon>
        <taxon>Flavobacteriia</taxon>
        <taxon>Flavobacteriales</taxon>
        <taxon>Flavobacteriaceae</taxon>
        <taxon>Yeosuana</taxon>
    </lineage>
</organism>
<evidence type="ECO:0008006" key="3">
    <source>
        <dbReference type="Google" id="ProtNLM"/>
    </source>
</evidence>
<reference evidence="1" key="1">
    <citation type="journal article" date="2014" name="Int. J. Syst. Evol. Microbiol.">
        <title>Complete genome sequence of Corynebacterium casei LMG S-19264T (=DSM 44701T), isolated from a smear-ripened cheese.</title>
        <authorList>
            <consortium name="US DOE Joint Genome Institute (JGI-PGF)"/>
            <person name="Walter F."/>
            <person name="Albersmeier A."/>
            <person name="Kalinowski J."/>
            <person name="Ruckert C."/>
        </authorList>
    </citation>
    <scope>NUCLEOTIDE SEQUENCE</scope>
    <source>
        <strain evidence="1">JCM 12862</strain>
    </source>
</reference>
<dbReference type="Pfam" id="PF14305">
    <property type="entry name" value="ATPgrasp_TupA"/>
    <property type="match status" value="1"/>
</dbReference>
<proteinExistence type="predicted"/>
<comment type="caution">
    <text evidence="1">The sequence shown here is derived from an EMBL/GenBank/DDBJ whole genome shotgun (WGS) entry which is preliminary data.</text>
</comment>
<name>A0A8J3FJG2_9FLAO</name>
<reference evidence="1" key="2">
    <citation type="submission" date="2020-09" db="EMBL/GenBank/DDBJ databases">
        <authorList>
            <person name="Sun Q."/>
            <person name="Ohkuma M."/>
        </authorList>
    </citation>
    <scope>NUCLEOTIDE SEQUENCE</scope>
    <source>
        <strain evidence="1">JCM 12862</strain>
    </source>
</reference>
<dbReference type="RefSeq" id="WP_188653431.1">
    <property type="nucleotide sequence ID" value="NZ_BMNR01000005.1"/>
</dbReference>
<keyword evidence="2" id="KW-1185">Reference proteome</keyword>
<dbReference type="InterPro" id="IPR029465">
    <property type="entry name" value="ATPgrasp_TupA"/>
</dbReference>
<dbReference type="EMBL" id="BMNR01000005">
    <property type="protein sequence ID" value="GGK28979.1"/>
    <property type="molecule type" value="Genomic_DNA"/>
</dbReference>
<evidence type="ECO:0000313" key="1">
    <source>
        <dbReference type="EMBL" id="GGK28979.1"/>
    </source>
</evidence>
<protein>
    <recommendedName>
        <fullName evidence="3">Teichuronopeptide biosynthesis TupA-like protein</fullName>
    </recommendedName>
</protein>
<evidence type="ECO:0000313" key="2">
    <source>
        <dbReference type="Proteomes" id="UP000612329"/>
    </source>
</evidence>
<dbReference type="AlphaFoldDB" id="A0A8J3FJG2"/>